<feature type="region of interest" description="Disordered" evidence="1">
    <location>
        <begin position="89"/>
        <end position="164"/>
    </location>
</feature>
<feature type="non-terminal residue" evidence="2">
    <location>
        <position position="565"/>
    </location>
</feature>
<proteinExistence type="predicted"/>
<sequence>MLEKSKDQRMQTLRVPDRSTRSPVDSWRFLSADGQLASQLEFAIRQKCLIRPPVTSVLLGRRFHVRQSLGASPTDIGTREMRDENRVLKHTKNMDLFQPCSKSQSTESSSDTDWNSMRSEEESGHRKTGEGKQEEYGQPDLLPADSACGTRFRPPTVDTDGRLTTTHTYLPTSSISLSRFLGGHLGQDKASEFSYLFQSSESTFDIKEISNPIRMRANDQCSSAMGSLESKTSQSSQLTGSNSCQDDALSPCLHPHSTRVESKPRGISPHLVDEGVVEIPEHTTLSALCHERVRCADRGPIYAVAATVSGDATHSDAEREGEASATSGDKAVKGTQVPPLAFLPKSPESPHQLAALQRQNTASRVDCQDLEFDTGKRVDEAGEELSGVLTRMKLSGKCQCRLNCRGSSCSGSDQLLRCKNQQPEKFQERAADHPEKIQQNEPTPENLCEANNAIQDRGEFARIEAHKRDSADDAGTVSASANRLGAKDGTQGVTLMNSNPDIEAKKSAYKVEQVVTCRSANEDCNSICNTLSTELASDVVANVSLTAQPNAEAYQISGTWGNVPE</sequence>
<dbReference type="EMBL" id="UYRU01058589">
    <property type="protein sequence ID" value="VDN14208.1"/>
    <property type="molecule type" value="Genomic_DNA"/>
</dbReference>
<evidence type="ECO:0000313" key="3">
    <source>
        <dbReference type="Proteomes" id="UP000281553"/>
    </source>
</evidence>
<evidence type="ECO:0000313" key="2">
    <source>
        <dbReference type="EMBL" id="VDN14208.1"/>
    </source>
</evidence>
<evidence type="ECO:0000256" key="1">
    <source>
        <dbReference type="SAM" id="MobiDB-lite"/>
    </source>
</evidence>
<gene>
    <name evidence="2" type="ORF">DILT_LOCUS10039</name>
</gene>
<feature type="compositionally biased region" description="Basic and acidic residues" evidence="1">
    <location>
        <begin position="1"/>
        <end position="20"/>
    </location>
</feature>
<protein>
    <submittedName>
        <fullName evidence="2">Uncharacterized protein</fullName>
    </submittedName>
</protein>
<name>A0A3P7LVT2_DIBLA</name>
<feature type="compositionally biased region" description="Basic and acidic residues" evidence="1">
    <location>
        <begin position="118"/>
        <end position="135"/>
    </location>
</feature>
<feature type="region of interest" description="Disordered" evidence="1">
    <location>
        <begin position="311"/>
        <end position="334"/>
    </location>
</feature>
<feature type="region of interest" description="Disordered" evidence="1">
    <location>
        <begin position="1"/>
        <end position="21"/>
    </location>
</feature>
<dbReference type="AlphaFoldDB" id="A0A3P7LVT2"/>
<feature type="compositionally biased region" description="Basic and acidic residues" evidence="1">
    <location>
        <begin position="313"/>
        <end position="322"/>
    </location>
</feature>
<reference evidence="2 3" key="1">
    <citation type="submission" date="2018-11" db="EMBL/GenBank/DDBJ databases">
        <authorList>
            <consortium name="Pathogen Informatics"/>
        </authorList>
    </citation>
    <scope>NUCLEOTIDE SEQUENCE [LARGE SCALE GENOMIC DNA]</scope>
</reference>
<feature type="region of interest" description="Disordered" evidence="1">
    <location>
        <begin position="224"/>
        <end position="243"/>
    </location>
</feature>
<accession>A0A3P7LVT2</accession>
<keyword evidence="3" id="KW-1185">Reference proteome</keyword>
<organism evidence="2 3">
    <name type="scientific">Dibothriocephalus latus</name>
    <name type="common">Fish tapeworm</name>
    <name type="synonym">Diphyllobothrium latum</name>
    <dbReference type="NCBI Taxonomy" id="60516"/>
    <lineage>
        <taxon>Eukaryota</taxon>
        <taxon>Metazoa</taxon>
        <taxon>Spiralia</taxon>
        <taxon>Lophotrochozoa</taxon>
        <taxon>Platyhelminthes</taxon>
        <taxon>Cestoda</taxon>
        <taxon>Eucestoda</taxon>
        <taxon>Diphyllobothriidea</taxon>
        <taxon>Diphyllobothriidae</taxon>
        <taxon>Dibothriocephalus</taxon>
    </lineage>
</organism>
<dbReference type="Proteomes" id="UP000281553">
    <property type="component" value="Unassembled WGS sequence"/>
</dbReference>